<keyword evidence="3" id="KW-1003">Cell membrane</keyword>
<reference evidence="8 9" key="1">
    <citation type="submission" date="2019-09" db="EMBL/GenBank/DDBJ databases">
        <title>Genome sequence and assembly of Taibaiella sp.</title>
        <authorList>
            <person name="Chhetri G."/>
        </authorList>
    </citation>
    <scope>NUCLEOTIDE SEQUENCE [LARGE SCALE GENOMIC DNA]</scope>
    <source>
        <strain evidence="8 9">KVB11</strain>
    </source>
</reference>
<comment type="caution">
    <text evidence="8">The sequence shown here is derived from an EMBL/GenBank/DDBJ whole genome shotgun (WGS) entry which is preliminary data.</text>
</comment>
<keyword evidence="5" id="KW-1133">Transmembrane helix</keyword>
<evidence type="ECO:0000256" key="7">
    <source>
        <dbReference type="RuleBase" id="RU003879"/>
    </source>
</evidence>
<evidence type="ECO:0000256" key="5">
    <source>
        <dbReference type="ARBA" id="ARBA00022989"/>
    </source>
</evidence>
<dbReference type="GO" id="GO:0005886">
    <property type="term" value="C:plasma membrane"/>
    <property type="evidence" value="ECO:0007669"/>
    <property type="project" value="UniProtKB-SubCell"/>
</dbReference>
<evidence type="ECO:0000313" key="9">
    <source>
        <dbReference type="Proteomes" id="UP000323632"/>
    </source>
</evidence>
<dbReference type="PANTHER" id="PTHR30558">
    <property type="entry name" value="EXBD MEMBRANE COMPONENT OF PMF-DRIVEN MACROMOLECULE IMPORT SYSTEM"/>
    <property type="match status" value="1"/>
</dbReference>
<keyword evidence="7" id="KW-0653">Protein transport</keyword>
<dbReference type="GO" id="GO:0022857">
    <property type="term" value="F:transmembrane transporter activity"/>
    <property type="evidence" value="ECO:0007669"/>
    <property type="project" value="InterPro"/>
</dbReference>
<evidence type="ECO:0000256" key="6">
    <source>
        <dbReference type="ARBA" id="ARBA00023136"/>
    </source>
</evidence>
<comment type="subcellular location">
    <subcellularLocation>
        <location evidence="1">Cell membrane</location>
        <topology evidence="1">Single-pass membrane protein</topology>
    </subcellularLocation>
    <subcellularLocation>
        <location evidence="7">Cell membrane</location>
        <topology evidence="7">Single-pass type II membrane protein</topology>
    </subcellularLocation>
</comment>
<dbReference type="Pfam" id="PF02472">
    <property type="entry name" value="ExbD"/>
    <property type="match status" value="1"/>
</dbReference>
<dbReference type="RefSeq" id="WP_150031363.1">
    <property type="nucleotide sequence ID" value="NZ_VWSH01000001.1"/>
</dbReference>
<dbReference type="EMBL" id="VWSH01000001">
    <property type="protein sequence ID" value="KAA5536786.1"/>
    <property type="molecule type" value="Genomic_DNA"/>
</dbReference>
<evidence type="ECO:0000256" key="4">
    <source>
        <dbReference type="ARBA" id="ARBA00022692"/>
    </source>
</evidence>
<organism evidence="8 9">
    <name type="scientific">Taibaiella lutea</name>
    <dbReference type="NCBI Taxonomy" id="2608001"/>
    <lineage>
        <taxon>Bacteria</taxon>
        <taxon>Pseudomonadati</taxon>
        <taxon>Bacteroidota</taxon>
        <taxon>Chitinophagia</taxon>
        <taxon>Chitinophagales</taxon>
        <taxon>Chitinophagaceae</taxon>
        <taxon>Taibaiella</taxon>
    </lineage>
</organism>
<proteinExistence type="inferred from homology"/>
<accession>A0A5M6CP45</accession>
<name>A0A5M6CP45_9BACT</name>
<dbReference type="InterPro" id="IPR003400">
    <property type="entry name" value="ExbD"/>
</dbReference>
<dbReference type="Proteomes" id="UP000323632">
    <property type="component" value="Unassembled WGS sequence"/>
</dbReference>
<evidence type="ECO:0000256" key="2">
    <source>
        <dbReference type="ARBA" id="ARBA00005811"/>
    </source>
</evidence>
<sequence length="227" mass="24909">MPKIKLPRKSTHIDMTAMCDVAFLLLTFFMLATKFKPEEPVQITQPASTSTKIIPEGFMLITLDKNGRVFFDVDKKDQKQELIEKINADKNLGLTDPEVKSFVNGAGVGVPFSQLKQYLALSPAQQAQFDKTAKGIPTDTTASYETNELAYWLASARFFVKSKDKDGNDVQGRIAIKADGAAKYPEINKVIGTLGHLGIFKFSFSTNLKGIPPGTALAESNSKNKAE</sequence>
<protein>
    <submittedName>
        <fullName evidence="8">Biopolymer transporter ExbD</fullName>
    </submittedName>
</protein>
<keyword evidence="6" id="KW-0472">Membrane</keyword>
<keyword evidence="4 7" id="KW-0812">Transmembrane</keyword>
<dbReference type="PANTHER" id="PTHR30558:SF3">
    <property type="entry name" value="BIOPOLYMER TRANSPORT PROTEIN EXBD-RELATED"/>
    <property type="match status" value="1"/>
</dbReference>
<evidence type="ECO:0000256" key="1">
    <source>
        <dbReference type="ARBA" id="ARBA00004162"/>
    </source>
</evidence>
<dbReference type="GO" id="GO:0015031">
    <property type="term" value="P:protein transport"/>
    <property type="evidence" value="ECO:0007669"/>
    <property type="project" value="UniProtKB-KW"/>
</dbReference>
<keyword evidence="7" id="KW-0813">Transport</keyword>
<evidence type="ECO:0000313" key="8">
    <source>
        <dbReference type="EMBL" id="KAA5536786.1"/>
    </source>
</evidence>
<gene>
    <name evidence="8" type="ORF">F0919_03700</name>
</gene>
<comment type="similarity">
    <text evidence="2 7">Belongs to the ExbD/TolR family.</text>
</comment>
<evidence type="ECO:0000256" key="3">
    <source>
        <dbReference type="ARBA" id="ARBA00022475"/>
    </source>
</evidence>
<dbReference type="AlphaFoldDB" id="A0A5M6CP45"/>
<keyword evidence="9" id="KW-1185">Reference proteome</keyword>